<dbReference type="GeneID" id="30189269"/>
<keyword evidence="2" id="KW-1185">Reference proteome</keyword>
<dbReference type="EMBL" id="AWGH01000001">
    <property type="protein sequence ID" value="ODO08330.1"/>
    <property type="molecule type" value="Genomic_DNA"/>
</dbReference>
<dbReference type="OrthoDB" id="10312483at2759"/>
<gene>
    <name evidence="1" type="ORF">L198_00054</name>
</gene>
<proteinExistence type="predicted"/>
<reference evidence="1 2" key="1">
    <citation type="submission" date="2016-06" db="EMBL/GenBank/DDBJ databases">
        <title>Evolution of pathogenesis and genome organization in the Tremellales.</title>
        <authorList>
            <person name="Cuomo C."/>
            <person name="Litvintseva A."/>
            <person name="Heitman J."/>
            <person name="Chen Y."/>
            <person name="Sun S."/>
            <person name="Springer D."/>
            <person name="Dromer F."/>
            <person name="Young S."/>
            <person name="Zeng Q."/>
            <person name="Chapman S."/>
            <person name="Gujja S."/>
            <person name="Saif S."/>
            <person name="Birren B."/>
        </authorList>
    </citation>
    <scope>NUCLEOTIDE SEQUENCE [LARGE SCALE GENOMIC DNA]</scope>
    <source>
        <strain evidence="1 2">CBS 7118</strain>
    </source>
</reference>
<comment type="caution">
    <text evidence="1">The sequence shown here is derived from an EMBL/GenBank/DDBJ whole genome shotgun (WGS) entry which is preliminary data.</text>
</comment>
<evidence type="ECO:0000313" key="2">
    <source>
        <dbReference type="Proteomes" id="UP000094819"/>
    </source>
</evidence>
<dbReference type="AlphaFoldDB" id="A0A1E3K5A7"/>
<accession>A0A1E3K5A7</accession>
<organism evidence="1 2">
    <name type="scientific">Cryptococcus wingfieldii CBS 7118</name>
    <dbReference type="NCBI Taxonomy" id="1295528"/>
    <lineage>
        <taxon>Eukaryota</taxon>
        <taxon>Fungi</taxon>
        <taxon>Dikarya</taxon>
        <taxon>Basidiomycota</taxon>
        <taxon>Agaricomycotina</taxon>
        <taxon>Tremellomycetes</taxon>
        <taxon>Tremellales</taxon>
        <taxon>Cryptococcaceae</taxon>
        <taxon>Cryptococcus</taxon>
    </lineage>
</organism>
<evidence type="ECO:0000313" key="1">
    <source>
        <dbReference type="EMBL" id="ODO08330.1"/>
    </source>
</evidence>
<protein>
    <submittedName>
        <fullName evidence="1">Uncharacterized protein</fullName>
    </submittedName>
</protein>
<name>A0A1E3K5A7_9TREE</name>
<dbReference type="RefSeq" id="XP_019035187.1">
    <property type="nucleotide sequence ID" value="XM_019172245.1"/>
</dbReference>
<dbReference type="Proteomes" id="UP000094819">
    <property type="component" value="Unassembled WGS sequence"/>
</dbReference>
<sequence length="525" mass="58924">MSTSASTRAGTTLDVLVNIIAVGNLSSPDLFHYLLTSSTFFHAAAPALYHTLPISHACFPLMKGATKFTKTSRARPPSTVTSPHSPYCKDKLLQPVCKVLLEYTCFSPGHTEQDEGLVSSQVDGETMEEHSPVLFEPDSKVSARFAHHFDIISYFVATPFLSKADLFHLLLSSPIFFPTAGQALYHRLPISATCNPLIGATAIASPRAPSAQSPYGKDVLLRYVKEVHFERSLPSPGKECWSHTWPCSPLPYLQHIIISLPPAVTFKSTSARLSGGLVPDDRFLRSLCSRATSLHIHSRAWDFAWTLYDVISVLPHLRRLCIKLRLWDVRGLWKAFQRLAKLVPGTKLEKVCIYLWDEPGMLELFSQSPNSSPTAVPTTSHLRTSMIWAGGGMRTLLEKLAELESVKWVEVFNYDEVRGVYEREELVESGFWEDRQMIWGLGFSQDTGWFLFLVDMLEIHCLPTGGKAISFLPGIDYYNTLWDGNWILDEERYFEEAVRAQRGTVNILGNGEDGELAKRLNQTRL</sequence>